<reference evidence="2" key="2">
    <citation type="submission" date="2020-09" db="EMBL/GenBank/DDBJ databases">
        <authorList>
            <person name="Sun Q."/>
            <person name="Zhou Y."/>
        </authorList>
    </citation>
    <scope>NUCLEOTIDE SEQUENCE</scope>
    <source>
        <strain evidence="2">CGMCC 4.7312</strain>
    </source>
</reference>
<dbReference type="EMBL" id="BMNB01000033">
    <property type="protein sequence ID" value="GGM60405.1"/>
    <property type="molecule type" value="Genomic_DNA"/>
</dbReference>
<dbReference type="PANTHER" id="PTHR35811">
    <property type="entry name" value="SLR1870 PROTEIN"/>
    <property type="match status" value="1"/>
</dbReference>
<proteinExistence type="predicted"/>
<keyword evidence="3" id="KW-1185">Reference proteome</keyword>
<dbReference type="InterPro" id="IPR021139">
    <property type="entry name" value="NYN"/>
</dbReference>
<dbReference type="AlphaFoldDB" id="A0A917U5Q1"/>
<dbReference type="GO" id="GO:0004540">
    <property type="term" value="F:RNA nuclease activity"/>
    <property type="evidence" value="ECO:0007669"/>
    <property type="project" value="InterPro"/>
</dbReference>
<dbReference type="Proteomes" id="UP000608890">
    <property type="component" value="Unassembled WGS sequence"/>
</dbReference>
<dbReference type="Pfam" id="PF01936">
    <property type="entry name" value="NYN"/>
    <property type="match status" value="1"/>
</dbReference>
<feature type="domain" description="NYN" evidence="1">
    <location>
        <begin position="5"/>
        <end position="172"/>
    </location>
</feature>
<dbReference type="RefSeq" id="WP_189048865.1">
    <property type="nucleotide sequence ID" value="NZ_BMNB01000033.1"/>
</dbReference>
<reference evidence="2" key="1">
    <citation type="journal article" date="2014" name="Int. J. Syst. Evol. Microbiol.">
        <title>Complete genome sequence of Corynebacterium casei LMG S-19264T (=DSM 44701T), isolated from a smear-ripened cheese.</title>
        <authorList>
            <consortium name="US DOE Joint Genome Institute (JGI-PGF)"/>
            <person name="Walter F."/>
            <person name="Albersmeier A."/>
            <person name="Kalinowski J."/>
            <person name="Ruckert C."/>
        </authorList>
    </citation>
    <scope>NUCLEOTIDE SEQUENCE</scope>
    <source>
        <strain evidence="2">CGMCC 4.7312</strain>
    </source>
</reference>
<accession>A0A917U5Q1</accession>
<name>A0A917U5Q1_9ACTN</name>
<dbReference type="PANTHER" id="PTHR35811:SF1">
    <property type="entry name" value="HTH OST-TYPE DOMAIN-CONTAINING PROTEIN"/>
    <property type="match status" value="1"/>
</dbReference>
<comment type="caution">
    <text evidence="2">The sequence shown here is derived from an EMBL/GenBank/DDBJ whole genome shotgun (WGS) entry which is preliminary data.</text>
</comment>
<gene>
    <name evidence="2" type="ORF">GCM10011608_51770</name>
</gene>
<sequence length="435" mass="47581">MGDTRTALYLDFDNVFGGLYKLDPEAAVQFASDPGGWLRQLSTTSTTGATRRWLVLRCYLNPAGWVYHPDPTGEQPRLFFSKFRPSFVRAGFEVIDCPRYSGTKNAADIRIVVDALDALSADTRYDEFVIASGDSDMTPLLQRLRRSDRRTMIVSPADAAEAFTSIADQVLDSQHLLALVQGESVDFDDDTHDEVSTEFEGAVAAADQREGYDEFRSVMTHEYDEASEPLNMASLAHRLRAQLGRSVSDSGWFGFGSFARAVQSLDLPNLRMSQHLLWDDSRHAAAESAAASSQIALPEPVERLADQLDLPRLPDSWWPAIYQTLADYAQSHRFNLNRCTGWCRDQLRDQGLPVSRNAVAFVVRGASFGGSPLHGQPPPTAAQIGAGFVGNVLNRAEAAELPLSDEEVATVRAWLGFPSDAAPAGAPAEDDAAVP</sequence>
<evidence type="ECO:0000259" key="1">
    <source>
        <dbReference type="Pfam" id="PF01936"/>
    </source>
</evidence>
<protein>
    <submittedName>
        <fullName evidence="2">NYN domain-containing protein</fullName>
    </submittedName>
</protein>
<evidence type="ECO:0000313" key="2">
    <source>
        <dbReference type="EMBL" id="GGM60405.1"/>
    </source>
</evidence>
<evidence type="ECO:0000313" key="3">
    <source>
        <dbReference type="Proteomes" id="UP000608890"/>
    </source>
</evidence>
<organism evidence="2 3">
    <name type="scientific">Micromonospora sonchi</name>
    <dbReference type="NCBI Taxonomy" id="1763543"/>
    <lineage>
        <taxon>Bacteria</taxon>
        <taxon>Bacillati</taxon>
        <taxon>Actinomycetota</taxon>
        <taxon>Actinomycetes</taxon>
        <taxon>Micromonosporales</taxon>
        <taxon>Micromonosporaceae</taxon>
        <taxon>Micromonospora</taxon>
    </lineage>
</organism>
<dbReference type="Gene3D" id="3.40.50.1010">
    <property type="entry name" value="5'-nuclease"/>
    <property type="match status" value="1"/>
</dbReference>